<dbReference type="RefSeq" id="WP_058942204.1">
    <property type="nucleotide sequence ID" value="NZ_LNSV01000024.1"/>
</dbReference>
<dbReference type="STRING" id="936756.ATE80_12145"/>
<feature type="compositionally biased region" description="Low complexity" evidence="1">
    <location>
        <begin position="38"/>
        <end position="48"/>
    </location>
</feature>
<evidence type="ECO:0000313" key="2">
    <source>
        <dbReference type="EMBL" id="KUH38614.1"/>
    </source>
</evidence>
<reference evidence="2 3" key="1">
    <citation type="submission" date="2015-11" db="EMBL/GenBank/DDBJ databases">
        <title>Genome-wide analysis reveals the secondary metabolome in Streptomyces kanasensis ZX01.</title>
        <authorList>
            <person name="Zhang G."/>
            <person name="Han L."/>
            <person name="Feng J."/>
            <person name="Zhang X."/>
        </authorList>
    </citation>
    <scope>NUCLEOTIDE SEQUENCE [LARGE SCALE GENOMIC DNA]</scope>
    <source>
        <strain evidence="2 3">ZX01</strain>
    </source>
</reference>
<name>A0A100Y6L9_9ACTN</name>
<evidence type="ECO:0000256" key="1">
    <source>
        <dbReference type="SAM" id="MobiDB-lite"/>
    </source>
</evidence>
<feature type="compositionally biased region" description="Basic and acidic residues" evidence="1">
    <location>
        <begin position="66"/>
        <end position="82"/>
    </location>
</feature>
<proteinExistence type="predicted"/>
<gene>
    <name evidence="2" type="ORF">ATE80_12145</name>
</gene>
<organism evidence="2 3">
    <name type="scientific">Streptomyces kanasensis</name>
    <dbReference type="NCBI Taxonomy" id="936756"/>
    <lineage>
        <taxon>Bacteria</taxon>
        <taxon>Bacillati</taxon>
        <taxon>Actinomycetota</taxon>
        <taxon>Actinomycetes</taxon>
        <taxon>Kitasatosporales</taxon>
        <taxon>Streptomycetaceae</taxon>
        <taxon>Streptomyces</taxon>
    </lineage>
</organism>
<dbReference type="Proteomes" id="UP000054011">
    <property type="component" value="Unassembled WGS sequence"/>
</dbReference>
<dbReference type="EMBL" id="LNSV01000024">
    <property type="protein sequence ID" value="KUH38614.1"/>
    <property type="molecule type" value="Genomic_DNA"/>
</dbReference>
<accession>A0A100Y6L9</accession>
<comment type="caution">
    <text evidence="2">The sequence shown here is derived from an EMBL/GenBank/DDBJ whole genome shotgun (WGS) entry which is preliminary data.</text>
</comment>
<keyword evidence="3" id="KW-1185">Reference proteome</keyword>
<dbReference type="AlphaFoldDB" id="A0A100Y6L9"/>
<sequence>MPLTGPQVMLRAHAVARHGCLTWPPLSLVTDLLARRAATTAGTRPAPARHGENRQLACHQGCSANDSKETGHDEYGPRERAA</sequence>
<protein>
    <submittedName>
        <fullName evidence="2">Uncharacterized protein</fullName>
    </submittedName>
</protein>
<feature type="region of interest" description="Disordered" evidence="1">
    <location>
        <begin position="38"/>
        <end position="82"/>
    </location>
</feature>
<evidence type="ECO:0000313" key="3">
    <source>
        <dbReference type="Proteomes" id="UP000054011"/>
    </source>
</evidence>